<evidence type="ECO:0000313" key="3">
    <source>
        <dbReference type="Proteomes" id="UP000595437"/>
    </source>
</evidence>
<feature type="transmembrane region" description="Helical" evidence="1">
    <location>
        <begin position="12"/>
        <end position="28"/>
    </location>
</feature>
<keyword evidence="1" id="KW-0472">Membrane</keyword>
<sequence>LIIPYVKKRILQINFCLLGIAFIFFIYYEPPLKNNKLSIKLHAHYFSLFRCS</sequence>
<proteinExistence type="predicted"/>
<dbReference type="EMBL" id="CP045895">
    <property type="protein sequence ID" value="QQP48858.1"/>
    <property type="molecule type" value="Genomic_DNA"/>
</dbReference>
<evidence type="ECO:0000313" key="2">
    <source>
        <dbReference type="EMBL" id="QQP48858.1"/>
    </source>
</evidence>
<keyword evidence="1" id="KW-0812">Transmembrane</keyword>
<protein>
    <submittedName>
        <fullName evidence="2">Uncharacterized protein</fullName>
    </submittedName>
</protein>
<dbReference type="Proteomes" id="UP000595437">
    <property type="component" value="Chromosome 6"/>
</dbReference>
<name>A0A7T8HEZ5_CALRO</name>
<keyword evidence="3" id="KW-1185">Reference proteome</keyword>
<evidence type="ECO:0000256" key="1">
    <source>
        <dbReference type="SAM" id="Phobius"/>
    </source>
</evidence>
<dbReference type="AlphaFoldDB" id="A0A7T8HEZ5"/>
<organism evidence="2 3">
    <name type="scientific">Caligus rogercresseyi</name>
    <name type="common">Sea louse</name>
    <dbReference type="NCBI Taxonomy" id="217165"/>
    <lineage>
        <taxon>Eukaryota</taxon>
        <taxon>Metazoa</taxon>
        <taxon>Ecdysozoa</taxon>
        <taxon>Arthropoda</taxon>
        <taxon>Crustacea</taxon>
        <taxon>Multicrustacea</taxon>
        <taxon>Hexanauplia</taxon>
        <taxon>Copepoda</taxon>
        <taxon>Siphonostomatoida</taxon>
        <taxon>Caligidae</taxon>
        <taxon>Caligus</taxon>
    </lineage>
</organism>
<reference evidence="3" key="1">
    <citation type="submission" date="2021-01" db="EMBL/GenBank/DDBJ databases">
        <title>Caligus Genome Assembly.</title>
        <authorList>
            <person name="Gallardo-Escarate C."/>
        </authorList>
    </citation>
    <scope>NUCLEOTIDE SEQUENCE [LARGE SCALE GENOMIC DNA]</scope>
</reference>
<gene>
    <name evidence="2" type="ORF">FKW44_009307</name>
</gene>
<keyword evidence="1" id="KW-1133">Transmembrane helix</keyword>
<accession>A0A7T8HEZ5</accession>
<feature type="non-terminal residue" evidence="2">
    <location>
        <position position="1"/>
    </location>
</feature>